<sequence>MESGECRVGGLKAADTESVEPHVSGPDAPVWAALNLWCLAKRQETSQEDKQEANNRGGMTREDPGGRMSGWPELRQPCGMGSPQRLETELPSSPCCSQDQADKGRGREELMKGRDSSGPLRPSRHLPGKLPPAQRTVIG</sequence>
<comment type="caution">
    <text evidence="2">The sequence shown here is derived from an EMBL/GenBank/DDBJ whole genome shotgun (WGS) entry which is preliminary data.</text>
</comment>
<proteinExistence type="predicted"/>
<organism evidence="2 3">
    <name type="scientific">Channa striata</name>
    <name type="common">Snakehead murrel</name>
    <name type="synonym">Ophicephalus striatus</name>
    <dbReference type="NCBI Taxonomy" id="64152"/>
    <lineage>
        <taxon>Eukaryota</taxon>
        <taxon>Metazoa</taxon>
        <taxon>Chordata</taxon>
        <taxon>Craniata</taxon>
        <taxon>Vertebrata</taxon>
        <taxon>Euteleostomi</taxon>
        <taxon>Actinopterygii</taxon>
        <taxon>Neopterygii</taxon>
        <taxon>Teleostei</taxon>
        <taxon>Neoteleostei</taxon>
        <taxon>Acanthomorphata</taxon>
        <taxon>Anabantaria</taxon>
        <taxon>Anabantiformes</taxon>
        <taxon>Channoidei</taxon>
        <taxon>Channidae</taxon>
        <taxon>Channa</taxon>
    </lineage>
</organism>
<name>A0AA88LU09_CHASR</name>
<feature type="compositionally biased region" description="Polar residues" evidence="1">
    <location>
        <begin position="90"/>
        <end position="99"/>
    </location>
</feature>
<evidence type="ECO:0000313" key="2">
    <source>
        <dbReference type="EMBL" id="KAK2824134.1"/>
    </source>
</evidence>
<accession>A0AA88LU09</accession>
<dbReference type="AlphaFoldDB" id="A0AA88LU09"/>
<feature type="region of interest" description="Disordered" evidence="1">
    <location>
        <begin position="43"/>
        <end position="139"/>
    </location>
</feature>
<feature type="compositionally biased region" description="Basic and acidic residues" evidence="1">
    <location>
        <begin position="100"/>
        <end position="115"/>
    </location>
</feature>
<evidence type="ECO:0000313" key="3">
    <source>
        <dbReference type="Proteomes" id="UP001187415"/>
    </source>
</evidence>
<evidence type="ECO:0000256" key="1">
    <source>
        <dbReference type="SAM" id="MobiDB-lite"/>
    </source>
</evidence>
<dbReference type="Proteomes" id="UP001187415">
    <property type="component" value="Unassembled WGS sequence"/>
</dbReference>
<reference evidence="2" key="1">
    <citation type="submission" date="2023-07" db="EMBL/GenBank/DDBJ databases">
        <title>Chromosome-level Genome Assembly of Striped Snakehead (Channa striata).</title>
        <authorList>
            <person name="Liu H."/>
        </authorList>
    </citation>
    <scope>NUCLEOTIDE SEQUENCE</scope>
    <source>
        <strain evidence="2">Gz</strain>
        <tissue evidence="2">Muscle</tissue>
    </source>
</reference>
<protein>
    <submittedName>
        <fullName evidence="2">Uncharacterized protein</fullName>
    </submittedName>
</protein>
<keyword evidence="3" id="KW-1185">Reference proteome</keyword>
<dbReference type="EMBL" id="JAUPFM010000017">
    <property type="protein sequence ID" value="KAK2824134.1"/>
    <property type="molecule type" value="Genomic_DNA"/>
</dbReference>
<gene>
    <name evidence="2" type="ORF">Q5P01_021309</name>
</gene>
<feature type="region of interest" description="Disordered" evidence="1">
    <location>
        <begin position="1"/>
        <end position="27"/>
    </location>
</feature>
<feature type="compositionally biased region" description="Basic and acidic residues" evidence="1">
    <location>
        <begin position="43"/>
        <end position="65"/>
    </location>
</feature>